<evidence type="ECO:0000313" key="2">
    <source>
        <dbReference type="EMBL" id="MFD0984776.1"/>
    </source>
</evidence>
<evidence type="ECO:0000313" key="3">
    <source>
        <dbReference type="Proteomes" id="UP001597051"/>
    </source>
</evidence>
<keyword evidence="3" id="KW-1185">Reference proteome</keyword>
<keyword evidence="2" id="KW-0326">Glycosidase</keyword>
<dbReference type="EMBL" id="JBHTIZ010000025">
    <property type="protein sequence ID" value="MFD0984776.1"/>
    <property type="molecule type" value="Genomic_DNA"/>
</dbReference>
<dbReference type="SUPFAM" id="SSF51445">
    <property type="entry name" value="(Trans)glycosidases"/>
    <property type="match status" value="1"/>
</dbReference>
<keyword evidence="2" id="KW-0378">Hydrolase</keyword>
<reference evidence="3" key="1">
    <citation type="journal article" date="2019" name="Int. J. Syst. Evol. Microbiol.">
        <title>The Global Catalogue of Microorganisms (GCM) 10K type strain sequencing project: providing services to taxonomists for standard genome sequencing and annotation.</title>
        <authorList>
            <consortium name="The Broad Institute Genomics Platform"/>
            <consortium name="The Broad Institute Genome Sequencing Center for Infectious Disease"/>
            <person name="Wu L."/>
            <person name="Ma J."/>
        </authorList>
    </citation>
    <scope>NUCLEOTIDE SEQUENCE [LARGE SCALE GENOMIC DNA]</scope>
    <source>
        <strain evidence="3">CECT 7649</strain>
    </source>
</reference>
<keyword evidence="1" id="KW-0732">Signal</keyword>
<dbReference type="InterPro" id="IPR017853">
    <property type="entry name" value="GH"/>
</dbReference>
<name>A0ABW3J3V6_9FLAO</name>
<dbReference type="GO" id="GO:0016798">
    <property type="term" value="F:hydrolase activity, acting on glycosyl bonds"/>
    <property type="evidence" value="ECO:0007669"/>
    <property type="project" value="UniProtKB-KW"/>
</dbReference>
<gene>
    <name evidence="2" type="ORF">ACFQ0S_09850</name>
</gene>
<sequence length="1040" mass="116269">MKKNIFLLIFSFCAFSIYSQADKVAVDKNAEGIKLKVNGNDLMINGMNWDYFPIGTNYSYSLWNQSESVIKQALDDEMSLLKNMGVNVIRVYSGMPKKWIEYVYANYGIYTMLNHSFGRYGLTIDGAWVPTTEYADAKTRQLLLKEVKQMAQEYKDTKGLLLFLLGNENNYGLFWDGAETENIPVKDRKSTKRAEYMYKLFNEGAVAMKSIDKSHPVAICNGDLLFLDIIAKDCPDVDILGVNVYRGISFGDLFERVKKEYGKPVLFSEFGSDAFNAVSSQEDQNGQAAILKGNWKEIYENAAGLGKAGNSLGGFTFQFSDGWWKFGQTKYLDLHDTNASWSNGGYAFDFVEGENNMNEEWFGICAKGTTNANGNYQLYPRTAYYILKDVHQFNPYTNGKSVADVDNFFNKIQIMDASLKARGDKSALDSQKGGKIKFSRLAAEFTTFNTGGNLITTPSNAEPNSTATPNQLGFDHMQSYFIGVEGSPASNMTANVDFNILGNVALNPIDQIFYENRGGPVLLKGNDNSTVNLSDNNRVQVYRANVKWDEKLFNLNAFYRTGHYHWGYEGDFFGLYPEANYGPNIDTYNGLAPFGMEVEGKKEFNGLKLAFGPQLWWGANPALLLKYTKKIKNIDLTGVFHEDLEQQGFANTSIAIPQPKTRRFTLHANRKIGKFSFDLGGIWAGQPLNGREYDVVRGNQAFTKKIESKDNFGGKTKITYTGGKFNWYAQAAAQGLVAGGATGDQTQTFTGWRLKDSGSGNQYNFLTGATYTIGKLQIAPNFLWQEPIEGPVTTDAVGGRARNIVTDPFIVRGNRKQIAAELLLTFDTTPGTWMYEWDNDRSEDAKLAISAGFVFRHFSTTQDASIGFLANRTAFAFEGAAPAKDLWEANLRVVSKLSPDLGIITTVYGGPSQGNGSDARTIKRFGTDVRLNYKKVKVNHSLKLNDWGPFDYHRDFNLTFPLQLMTDISFGIGKQDWFVLPGTRIGFRGTWRSLDQYSPRYSPTFVPANTYPAVPTLSPVGFGNGQEWEIRTYLQINIGN</sequence>
<dbReference type="Proteomes" id="UP001597051">
    <property type="component" value="Unassembled WGS sequence"/>
</dbReference>
<proteinExistence type="predicted"/>
<feature type="signal peptide" evidence="1">
    <location>
        <begin position="1"/>
        <end position="21"/>
    </location>
</feature>
<feature type="chain" id="PRO_5046125706" evidence="1">
    <location>
        <begin position="22"/>
        <end position="1040"/>
    </location>
</feature>
<protein>
    <submittedName>
        <fullName evidence="2">Glycosidase</fullName>
    </submittedName>
</protein>
<organism evidence="2 3">
    <name type="scientific">Flavobacterium myungsuense</name>
    <dbReference type="NCBI Taxonomy" id="651823"/>
    <lineage>
        <taxon>Bacteria</taxon>
        <taxon>Pseudomonadati</taxon>
        <taxon>Bacteroidota</taxon>
        <taxon>Flavobacteriia</taxon>
        <taxon>Flavobacteriales</taxon>
        <taxon>Flavobacteriaceae</taxon>
        <taxon>Flavobacterium</taxon>
    </lineage>
</organism>
<comment type="caution">
    <text evidence="2">The sequence shown here is derived from an EMBL/GenBank/DDBJ whole genome shotgun (WGS) entry which is preliminary data.</text>
</comment>
<accession>A0ABW3J3V6</accession>
<dbReference type="Gene3D" id="3.20.20.80">
    <property type="entry name" value="Glycosidases"/>
    <property type="match status" value="1"/>
</dbReference>
<evidence type="ECO:0000256" key="1">
    <source>
        <dbReference type="SAM" id="SignalP"/>
    </source>
</evidence>
<dbReference type="RefSeq" id="WP_379757039.1">
    <property type="nucleotide sequence ID" value="NZ_JBHSYB010000026.1"/>
</dbReference>